<evidence type="ECO:0000256" key="4">
    <source>
        <dbReference type="ARBA" id="ARBA00022723"/>
    </source>
</evidence>
<dbReference type="InterPro" id="IPR001279">
    <property type="entry name" value="Metallo-B-lactamas"/>
</dbReference>
<keyword evidence="6 7" id="KW-0862">Zinc</keyword>
<comment type="pathway">
    <text evidence="2 7">Secondary metabolite metabolism; methylglyoxal degradation; (R)-lactate from methylglyoxal: step 2/2.</text>
</comment>
<evidence type="ECO:0000256" key="3">
    <source>
        <dbReference type="ARBA" id="ARBA00006759"/>
    </source>
</evidence>
<feature type="binding site" evidence="7">
    <location>
        <position position="178"/>
    </location>
    <ligand>
        <name>Zn(2+)</name>
        <dbReference type="ChEBI" id="CHEBI:29105"/>
        <label>2</label>
    </ligand>
</feature>
<feature type="binding site" evidence="7">
    <location>
        <position position="70"/>
    </location>
    <ligand>
        <name>Zn(2+)</name>
        <dbReference type="ChEBI" id="CHEBI:29105"/>
        <label>2</label>
    </ligand>
</feature>
<feature type="domain" description="Metallo-beta-lactamase" evidence="8">
    <location>
        <begin position="24"/>
        <end position="178"/>
    </location>
</feature>
<name>A0AAN2BKP7_9GAMM</name>
<protein>
    <recommendedName>
        <fullName evidence="7">Hydroxyacylglutathione hydrolase</fullName>
        <ecNumber evidence="7">3.1.2.6</ecNumber>
    </recommendedName>
    <alternativeName>
        <fullName evidence="7">Glyoxalase II</fullName>
        <shortName evidence="7">Glx II</shortName>
    </alternativeName>
</protein>
<dbReference type="InterPro" id="IPR017782">
    <property type="entry name" value="Hydroxyacylglutathione_Hdrlase"/>
</dbReference>
<evidence type="ECO:0000313" key="10">
    <source>
        <dbReference type="Proteomes" id="UP001320119"/>
    </source>
</evidence>
<feature type="binding site" evidence="7">
    <location>
        <position position="69"/>
    </location>
    <ligand>
        <name>Zn(2+)</name>
        <dbReference type="ChEBI" id="CHEBI:29105"/>
        <label>2</label>
    </ligand>
</feature>
<dbReference type="EC" id="3.1.2.6" evidence="7"/>
<evidence type="ECO:0000256" key="1">
    <source>
        <dbReference type="ARBA" id="ARBA00001623"/>
    </source>
</evidence>
<organism evidence="9 10">
    <name type="scientific">Marinagarivorans cellulosilyticus</name>
    <dbReference type="NCBI Taxonomy" id="2721545"/>
    <lineage>
        <taxon>Bacteria</taxon>
        <taxon>Pseudomonadati</taxon>
        <taxon>Pseudomonadota</taxon>
        <taxon>Gammaproteobacteria</taxon>
        <taxon>Cellvibrionales</taxon>
        <taxon>Cellvibrionaceae</taxon>
        <taxon>Marinagarivorans</taxon>
    </lineage>
</organism>
<evidence type="ECO:0000256" key="5">
    <source>
        <dbReference type="ARBA" id="ARBA00022801"/>
    </source>
</evidence>
<feature type="binding site" evidence="7">
    <location>
        <position position="67"/>
    </location>
    <ligand>
        <name>Zn(2+)</name>
        <dbReference type="ChEBI" id="CHEBI:29105"/>
        <label>1</label>
    </ligand>
</feature>
<dbReference type="GO" id="GO:0046872">
    <property type="term" value="F:metal ion binding"/>
    <property type="evidence" value="ECO:0007669"/>
    <property type="project" value="UniProtKB-KW"/>
</dbReference>
<comment type="catalytic activity">
    <reaction evidence="1 7">
        <text>an S-(2-hydroxyacyl)glutathione + H2O = a 2-hydroxy carboxylate + glutathione + H(+)</text>
        <dbReference type="Rhea" id="RHEA:21864"/>
        <dbReference type="ChEBI" id="CHEBI:15377"/>
        <dbReference type="ChEBI" id="CHEBI:15378"/>
        <dbReference type="ChEBI" id="CHEBI:57925"/>
        <dbReference type="ChEBI" id="CHEBI:58896"/>
        <dbReference type="ChEBI" id="CHEBI:71261"/>
        <dbReference type="EC" id="3.1.2.6"/>
    </reaction>
</comment>
<comment type="function">
    <text evidence="7">Thiolesterase that catalyzes the hydrolysis of S-D-lactoyl-glutathione to form glutathione and D-lactic acid.</text>
</comment>
<feature type="binding site" evidence="7">
    <location>
        <position position="139"/>
    </location>
    <ligand>
        <name>Zn(2+)</name>
        <dbReference type="ChEBI" id="CHEBI:29105"/>
        <label>2</label>
    </ligand>
</feature>
<proteinExistence type="inferred from homology"/>
<dbReference type="InterPro" id="IPR036866">
    <property type="entry name" value="RibonucZ/Hydroxyglut_hydro"/>
</dbReference>
<feature type="binding site" evidence="7">
    <location>
        <position position="65"/>
    </location>
    <ligand>
        <name>Zn(2+)</name>
        <dbReference type="ChEBI" id="CHEBI:29105"/>
        <label>1</label>
    </ligand>
</feature>
<evidence type="ECO:0000256" key="2">
    <source>
        <dbReference type="ARBA" id="ARBA00004963"/>
    </source>
</evidence>
<dbReference type="GO" id="GO:0004416">
    <property type="term" value="F:hydroxyacylglutathione hydrolase activity"/>
    <property type="evidence" value="ECO:0007669"/>
    <property type="project" value="UniProtKB-UniRule"/>
</dbReference>
<evidence type="ECO:0000256" key="7">
    <source>
        <dbReference type="HAMAP-Rule" id="MF_01374"/>
    </source>
</evidence>
<keyword evidence="10" id="KW-1185">Reference proteome</keyword>
<dbReference type="HAMAP" id="MF_01374">
    <property type="entry name" value="Glyoxalase_2"/>
    <property type="match status" value="1"/>
</dbReference>
<keyword evidence="4 7" id="KW-0479">Metal-binding</keyword>
<dbReference type="CDD" id="cd07723">
    <property type="entry name" value="hydroxyacylglutathione_hydrolase_MBL-fold"/>
    <property type="match status" value="1"/>
</dbReference>
<accession>A0AAN2BKP7</accession>
<dbReference type="EMBL" id="AP023086">
    <property type="protein sequence ID" value="BCD98236.1"/>
    <property type="molecule type" value="Genomic_DNA"/>
</dbReference>
<dbReference type="Proteomes" id="UP001320119">
    <property type="component" value="Chromosome"/>
</dbReference>
<reference evidence="9 10" key="1">
    <citation type="journal article" date="2022" name="IScience">
        <title>An ultrasensitive nanofiber-based assay for enzymatic hydrolysis and deep-sea microbial degradation of cellulose.</title>
        <authorList>
            <person name="Tsudome M."/>
            <person name="Tachioka M."/>
            <person name="Miyazaki M."/>
            <person name="Uchimura K."/>
            <person name="Tsuda M."/>
            <person name="Takaki Y."/>
            <person name="Deguchi S."/>
        </authorList>
    </citation>
    <scope>NUCLEOTIDE SEQUENCE [LARGE SCALE GENOMIC DNA]</scope>
    <source>
        <strain evidence="9 10">GE09</strain>
    </source>
</reference>
<dbReference type="InterPro" id="IPR050110">
    <property type="entry name" value="Glyoxalase_II_hydrolase"/>
</dbReference>
<feature type="binding site" evidence="7">
    <location>
        <position position="120"/>
    </location>
    <ligand>
        <name>Zn(2+)</name>
        <dbReference type="ChEBI" id="CHEBI:29105"/>
        <label>1</label>
    </ligand>
</feature>
<sequence>MTNTLAYTNDAQSLQVKIVPLYKDNYAWLLHNQKHAWIIDPGQAEPIVTLLKQLNVTLKGMLITHCHWDHVSGIEELKQTFNVPVYGTVGSHPDISHGVTEGDLLSLDNTIVEVWQTPGHMADHLSFYCEGQNWLFCGDTLFSIGCGRLKQTGSMPELYNSLQRFKQLPPQTQVYCSHEYTLSNLAFAKAVEASNLAVMAHERKVIDLRNTGKASIPSSIATELACNPFLRLEHPAIINSVANQLGTNTTQTHYDTFKALREWKDRL</sequence>
<dbReference type="GO" id="GO:0019243">
    <property type="term" value="P:methylglyoxal catabolic process to D-lactate via S-lactoyl-glutathione"/>
    <property type="evidence" value="ECO:0007669"/>
    <property type="project" value="UniProtKB-UniRule"/>
</dbReference>
<dbReference type="Pfam" id="PF00753">
    <property type="entry name" value="Lactamase_B"/>
    <property type="match status" value="1"/>
</dbReference>
<dbReference type="Pfam" id="PF16123">
    <property type="entry name" value="HAGH_C"/>
    <property type="match status" value="1"/>
</dbReference>
<comment type="cofactor">
    <cofactor evidence="7">
        <name>Zn(2+)</name>
        <dbReference type="ChEBI" id="CHEBI:29105"/>
    </cofactor>
    <text evidence="7">Binds 2 Zn(2+) ions per subunit.</text>
</comment>
<comment type="subunit">
    <text evidence="7">Monomer.</text>
</comment>
<dbReference type="SMART" id="SM00849">
    <property type="entry name" value="Lactamase_B"/>
    <property type="match status" value="1"/>
</dbReference>
<dbReference type="PIRSF" id="PIRSF005457">
    <property type="entry name" value="Glx"/>
    <property type="match status" value="1"/>
</dbReference>
<evidence type="ECO:0000313" key="9">
    <source>
        <dbReference type="EMBL" id="BCD98236.1"/>
    </source>
</evidence>
<dbReference type="InterPro" id="IPR032282">
    <property type="entry name" value="HAGH_C"/>
</dbReference>
<evidence type="ECO:0000259" key="8">
    <source>
        <dbReference type="SMART" id="SM00849"/>
    </source>
</evidence>
<dbReference type="PANTHER" id="PTHR43705">
    <property type="entry name" value="HYDROXYACYLGLUTATHIONE HYDROLASE"/>
    <property type="match status" value="1"/>
</dbReference>
<gene>
    <name evidence="7" type="primary">gloB</name>
    <name evidence="9" type="ORF">MARGE09_P2437</name>
</gene>
<comment type="similarity">
    <text evidence="3 7">Belongs to the metallo-beta-lactamase superfamily. Glyoxalase II family.</text>
</comment>
<dbReference type="PANTHER" id="PTHR43705:SF1">
    <property type="entry name" value="HYDROXYACYLGLUTATHIONE HYDROLASE GLOB"/>
    <property type="match status" value="1"/>
</dbReference>
<dbReference type="AlphaFoldDB" id="A0AAN2BKP7"/>
<dbReference type="SUPFAM" id="SSF56281">
    <property type="entry name" value="Metallo-hydrolase/oxidoreductase"/>
    <property type="match status" value="1"/>
</dbReference>
<feature type="binding site" evidence="7">
    <location>
        <position position="139"/>
    </location>
    <ligand>
        <name>Zn(2+)</name>
        <dbReference type="ChEBI" id="CHEBI:29105"/>
        <label>1</label>
    </ligand>
</feature>
<dbReference type="NCBIfam" id="TIGR03413">
    <property type="entry name" value="GSH_gloB"/>
    <property type="match status" value="1"/>
</dbReference>
<dbReference type="RefSeq" id="WP_236982456.1">
    <property type="nucleotide sequence ID" value="NZ_AP023086.1"/>
</dbReference>
<dbReference type="InterPro" id="IPR035680">
    <property type="entry name" value="Clx_II_MBL"/>
</dbReference>
<dbReference type="KEGG" id="marq:MARGE09_P2437"/>
<evidence type="ECO:0000256" key="6">
    <source>
        <dbReference type="ARBA" id="ARBA00022833"/>
    </source>
</evidence>
<dbReference type="Gene3D" id="3.60.15.10">
    <property type="entry name" value="Ribonuclease Z/Hydroxyacylglutathione hydrolase-like"/>
    <property type="match status" value="1"/>
</dbReference>
<keyword evidence="5 7" id="KW-0378">Hydrolase</keyword>